<comment type="caution">
    <text evidence="1">The sequence shown here is derived from an EMBL/GenBank/DDBJ whole genome shotgun (WGS) entry which is preliminary data.</text>
</comment>
<protein>
    <submittedName>
        <fullName evidence="1">Uncharacterized protein</fullName>
    </submittedName>
</protein>
<gene>
    <name evidence="1" type="ORF">S01H4_50004</name>
</gene>
<sequence length="115" mass="13140">MIKINGVSESSWNKAKEMLNSEGAMIRNCLYCGRVIKEDNVNAPFCNKEHEKSMRTVWDDRKAKGLCANCGDELPEKRFHISSCDVCIAKINLLMGRAKRFGEQVKKEMDETRNP</sequence>
<dbReference type="AlphaFoldDB" id="X1CA91"/>
<organism evidence="1">
    <name type="scientific">marine sediment metagenome</name>
    <dbReference type="NCBI Taxonomy" id="412755"/>
    <lineage>
        <taxon>unclassified sequences</taxon>
        <taxon>metagenomes</taxon>
        <taxon>ecological metagenomes</taxon>
    </lineage>
</organism>
<reference evidence="1" key="1">
    <citation type="journal article" date="2014" name="Front. Microbiol.">
        <title>High frequency of phylogenetically diverse reductive dehalogenase-homologous genes in deep subseafloor sedimentary metagenomes.</title>
        <authorList>
            <person name="Kawai M."/>
            <person name="Futagami T."/>
            <person name="Toyoda A."/>
            <person name="Takaki Y."/>
            <person name="Nishi S."/>
            <person name="Hori S."/>
            <person name="Arai W."/>
            <person name="Tsubouchi T."/>
            <person name="Morono Y."/>
            <person name="Uchiyama I."/>
            <person name="Ito T."/>
            <person name="Fujiyama A."/>
            <person name="Inagaki F."/>
            <person name="Takami H."/>
        </authorList>
    </citation>
    <scope>NUCLEOTIDE SEQUENCE</scope>
    <source>
        <strain evidence="1">Expedition CK06-06</strain>
    </source>
</reference>
<name>X1CA91_9ZZZZ</name>
<accession>X1CA91</accession>
<dbReference type="EMBL" id="BART01028344">
    <property type="protein sequence ID" value="GAG90167.1"/>
    <property type="molecule type" value="Genomic_DNA"/>
</dbReference>
<evidence type="ECO:0000313" key="1">
    <source>
        <dbReference type="EMBL" id="GAG90167.1"/>
    </source>
</evidence>
<proteinExistence type="predicted"/>